<dbReference type="RefSeq" id="YP_010082859.1">
    <property type="nucleotide sequence ID" value="NC_055035.1"/>
</dbReference>
<accession>A0A481W5J2</accession>
<sequence>MVKIKNNSETNKNIFGEIVNADVRINYHDNVNFHFWLTTEKKEYYNIVDQIVNEEVVNMSDNCGKNLCKILQKMFHSNLLIPIHWQYFKDERFSMYFFTENTNVLPYLSLSEIRISDFDDTVELVVMSSYNKYILKTTINQIMKCSNIDKHTVVKLREKGLI</sequence>
<proteinExistence type="predicted"/>
<evidence type="ECO:0000313" key="2">
    <source>
        <dbReference type="Proteomes" id="UP000292160"/>
    </source>
</evidence>
<dbReference type="KEGG" id="vg:65071867"/>
<dbReference type="Proteomes" id="UP000292160">
    <property type="component" value="Segment"/>
</dbReference>
<keyword evidence="2" id="KW-1185">Reference proteome</keyword>
<name>A0A481W5J2_9CAUD</name>
<protein>
    <submittedName>
        <fullName evidence="1">Uncharacterized protein</fullName>
    </submittedName>
</protein>
<organism evidence="1 2">
    <name type="scientific">Fusobacterium phage Fnu1</name>
    <dbReference type="NCBI Taxonomy" id="2530024"/>
    <lineage>
        <taxon>Viruses</taxon>
        <taxon>Duplodnaviria</taxon>
        <taxon>Heunggongvirae</taxon>
        <taxon>Uroviricota</taxon>
        <taxon>Caudoviricetes</taxon>
        <taxon>Latrobevirus</taxon>
        <taxon>Latrobevirus FNU1</taxon>
    </lineage>
</organism>
<dbReference type="GeneID" id="65071867"/>
<reference evidence="1 2" key="1">
    <citation type="submission" date="2019-02" db="EMBL/GenBank/DDBJ databases">
        <title>Genomic, morphological and functional characterisation of novel bacteriophage Fnu1 capable of disrupt Fusobacterium nucleatum biofilm.</title>
        <authorList>
            <person name="Kabwe M."/>
            <person name="Brown T.L."/>
            <person name="Dashper S."/>
            <person name="Speirs L."/>
            <person name="Ku H."/>
            <person name="Petrovski S."/>
            <person name="Chan H.T."/>
            <person name="Lock P."/>
            <person name="Tucci J."/>
        </authorList>
    </citation>
    <scope>NUCLEOTIDE SEQUENCE [LARGE SCALE GENOMIC DNA]</scope>
</reference>
<dbReference type="EMBL" id="MK554696">
    <property type="protein sequence ID" value="QBJ04134.1"/>
    <property type="molecule type" value="Genomic_DNA"/>
</dbReference>
<evidence type="ECO:0000313" key="1">
    <source>
        <dbReference type="EMBL" id="QBJ04134.1"/>
    </source>
</evidence>